<dbReference type="Gene3D" id="3.50.50.60">
    <property type="entry name" value="FAD/NAD(P)-binding domain"/>
    <property type="match status" value="1"/>
</dbReference>
<name>A0A072PMK0_9EURO</name>
<dbReference type="AlphaFoldDB" id="A0A072PMK0"/>
<accession>A0A072PMK0</accession>
<comment type="caution">
    <text evidence="5">The sequence shown here is derived from an EMBL/GenBank/DDBJ whole genome shotgun (WGS) entry which is preliminary data.</text>
</comment>
<evidence type="ECO:0000256" key="3">
    <source>
        <dbReference type="ARBA" id="ARBA00023002"/>
    </source>
</evidence>
<evidence type="ECO:0000256" key="2">
    <source>
        <dbReference type="ARBA" id="ARBA00022827"/>
    </source>
</evidence>
<dbReference type="PANTHER" id="PTHR43004:SF21">
    <property type="entry name" value="FAD-BINDING DOMAIN-CONTAINING PROTEIN-RELATED"/>
    <property type="match status" value="1"/>
</dbReference>
<dbReference type="InterPro" id="IPR002938">
    <property type="entry name" value="FAD-bd"/>
</dbReference>
<dbReference type="Pfam" id="PF21274">
    <property type="entry name" value="Rng_hyd_C"/>
    <property type="match status" value="1"/>
</dbReference>
<dbReference type="GO" id="GO:0071949">
    <property type="term" value="F:FAD binding"/>
    <property type="evidence" value="ECO:0007669"/>
    <property type="project" value="InterPro"/>
</dbReference>
<gene>
    <name evidence="5" type="ORF">A1O9_02834</name>
</gene>
<organism evidence="5 6">
    <name type="scientific">Exophiala aquamarina CBS 119918</name>
    <dbReference type="NCBI Taxonomy" id="1182545"/>
    <lineage>
        <taxon>Eukaryota</taxon>
        <taxon>Fungi</taxon>
        <taxon>Dikarya</taxon>
        <taxon>Ascomycota</taxon>
        <taxon>Pezizomycotina</taxon>
        <taxon>Eurotiomycetes</taxon>
        <taxon>Chaetothyriomycetidae</taxon>
        <taxon>Chaetothyriales</taxon>
        <taxon>Herpotrichiellaceae</taxon>
        <taxon>Exophiala</taxon>
    </lineage>
</organism>
<sequence length="489" mass="54612">MPREPYQRCSQAIFEAWLKPRIEGDPLITSRFGMKFQSLIEEEDSVTSTLVDQAGQTHTVKSSYVIGCDGAGSKVRQSIGITMTGGPVPGAMFLIHFKSRDLDILHRQGQFWHIFFTTGYVIISQDEKDTWTMHVPVSIDAKLSEMDPYKEISKGLGIDASKESLKVDEILVTSIWRPNIYLADRYMSSRGRVFISGDAAHQNIPTGGYGMNTAVGDSFDIGWKVAAAVRGYGGRSLLQSYEDERRPVGMRNIDRSGAHWKVHVTCWEMSGRSEGAVSSETEKGNAVREELAQHLVTHDNENKDHGLELGYRYKSDVIVLQEDASTEPPWLEKHYIPSTWPGARVPHVFLKDGVASVFDLFGQGSEWTLVDFSQKGDYIKLFQSAQASLEVNIPIRFVHLPEEPHARKVWERDAVLVRPDDHAAWRSSTGGDLNFDARKILLTATGQASNDFAARLMNDGGEKTEELVFTGTVGNVEQSKVEQLAAFQR</sequence>
<dbReference type="GO" id="GO:0016709">
    <property type="term" value="F:oxidoreductase activity, acting on paired donors, with incorporation or reduction of molecular oxygen, NAD(P)H as one donor, and incorporation of one atom of oxygen"/>
    <property type="evidence" value="ECO:0007669"/>
    <property type="project" value="UniProtKB-ARBA"/>
</dbReference>
<reference evidence="5 6" key="1">
    <citation type="submission" date="2013-03" db="EMBL/GenBank/DDBJ databases">
        <title>The Genome Sequence of Exophiala aquamarina CBS 119918.</title>
        <authorList>
            <consortium name="The Broad Institute Genomics Platform"/>
            <person name="Cuomo C."/>
            <person name="de Hoog S."/>
            <person name="Gorbushina A."/>
            <person name="Walker B."/>
            <person name="Young S.K."/>
            <person name="Zeng Q."/>
            <person name="Gargeya S."/>
            <person name="Fitzgerald M."/>
            <person name="Haas B."/>
            <person name="Abouelleil A."/>
            <person name="Allen A.W."/>
            <person name="Alvarado L."/>
            <person name="Arachchi H.M."/>
            <person name="Berlin A.M."/>
            <person name="Chapman S.B."/>
            <person name="Gainer-Dewar J."/>
            <person name="Goldberg J."/>
            <person name="Griggs A."/>
            <person name="Gujja S."/>
            <person name="Hansen M."/>
            <person name="Howarth C."/>
            <person name="Imamovic A."/>
            <person name="Ireland A."/>
            <person name="Larimer J."/>
            <person name="McCowan C."/>
            <person name="Murphy C."/>
            <person name="Pearson M."/>
            <person name="Poon T.W."/>
            <person name="Priest M."/>
            <person name="Roberts A."/>
            <person name="Saif S."/>
            <person name="Shea T."/>
            <person name="Sisk P."/>
            <person name="Sykes S."/>
            <person name="Wortman J."/>
            <person name="Nusbaum C."/>
            <person name="Birren B."/>
        </authorList>
    </citation>
    <scope>NUCLEOTIDE SEQUENCE [LARGE SCALE GENOMIC DNA]</scope>
    <source>
        <strain evidence="5 6">CBS 119918</strain>
    </source>
</reference>
<dbReference type="InterPro" id="IPR050641">
    <property type="entry name" value="RIFMO-like"/>
</dbReference>
<evidence type="ECO:0000256" key="1">
    <source>
        <dbReference type="ARBA" id="ARBA00022630"/>
    </source>
</evidence>
<dbReference type="PRINTS" id="PR00420">
    <property type="entry name" value="RNGMNOXGNASE"/>
</dbReference>
<keyword evidence="3" id="KW-0560">Oxidoreductase</keyword>
<dbReference type="VEuPathDB" id="FungiDB:A1O9_02834"/>
<dbReference type="Gene3D" id="3.40.30.120">
    <property type="match status" value="1"/>
</dbReference>
<dbReference type="Proteomes" id="UP000027920">
    <property type="component" value="Unassembled WGS sequence"/>
</dbReference>
<feature type="domain" description="FAD-binding" evidence="4">
    <location>
        <begin position="7"/>
        <end position="256"/>
    </location>
</feature>
<keyword evidence="2" id="KW-0274">FAD</keyword>
<protein>
    <recommendedName>
        <fullName evidence="4">FAD-binding domain-containing protein</fullName>
    </recommendedName>
</protein>
<keyword evidence="6" id="KW-1185">Reference proteome</keyword>
<evidence type="ECO:0000313" key="5">
    <source>
        <dbReference type="EMBL" id="KEF61269.1"/>
    </source>
</evidence>
<dbReference type="STRING" id="1182545.A0A072PMK0"/>
<evidence type="ECO:0000313" key="6">
    <source>
        <dbReference type="Proteomes" id="UP000027920"/>
    </source>
</evidence>
<dbReference type="HOGENOM" id="CLU_009665_14_2_1"/>
<dbReference type="GeneID" id="25277775"/>
<dbReference type="EMBL" id="AMGV01000002">
    <property type="protein sequence ID" value="KEF61269.1"/>
    <property type="molecule type" value="Genomic_DNA"/>
</dbReference>
<evidence type="ECO:0000259" key="4">
    <source>
        <dbReference type="Pfam" id="PF01494"/>
    </source>
</evidence>
<dbReference type="Gene3D" id="3.30.9.10">
    <property type="entry name" value="D-Amino Acid Oxidase, subunit A, domain 2"/>
    <property type="match status" value="1"/>
</dbReference>
<keyword evidence="1" id="KW-0285">Flavoprotein</keyword>
<dbReference type="PANTHER" id="PTHR43004">
    <property type="entry name" value="TRK SYSTEM POTASSIUM UPTAKE PROTEIN"/>
    <property type="match status" value="1"/>
</dbReference>
<dbReference type="Pfam" id="PF01494">
    <property type="entry name" value="FAD_binding_3"/>
    <property type="match status" value="1"/>
</dbReference>
<dbReference type="OrthoDB" id="2096480at2759"/>
<dbReference type="SUPFAM" id="SSF51905">
    <property type="entry name" value="FAD/NAD(P)-binding domain"/>
    <property type="match status" value="1"/>
</dbReference>
<proteinExistence type="predicted"/>
<dbReference type="RefSeq" id="XP_013263859.1">
    <property type="nucleotide sequence ID" value="XM_013408405.1"/>
</dbReference>
<dbReference type="InterPro" id="IPR036188">
    <property type="entry name" value="FAD/NAD-bd_sf"/>
</dbReference>